<evidence type="ECO:0000313" key="2">
    <source>
        <dbReference type="Proteomes" id="UP000620124"/>
    </source>
</evidence>
<dbReference type="Proteomes" id="UP000620124">
    <property type="component" value="Unassembled WGS sequence"/>
</dbReference>
<dbReference type="AlphaFoldDB" id="A0A8H6Y233"/>
<name>A0A8H6Y233_9AGAR</name>
<comment type="caution">
    <text evidence="1">The sequence shown here is derived from an EMBL/GenBank/DDBJ whole genome shotgun (WGS) entry which is preliminary data.</text>
</comment>
<evidence type="ECO:0000313" key="1">
    <source>
        <dbReference type="EMBL" id="KAF7351863.1"/>
    </source>
</evidence>
<accession>A0A8H6Y233</accession>
<organism evidence="1 2">
    <name type="scientific">Mycena venus</name>
    <dbReference type="NCBI Taxonomy" id="2733690"/>
    <lineage>
        <taxon>Eukaryota</taxon>
        <taxon>Fungi</taxon>
        <taxon>Dikarya</taxon>
        <taxon>Basidiomycota</taxon>
        <taxon>Agaricomycotina</taxon>
        <taxon>Agaricomycetes</taxon>
        <taxon>Agaricomycetidae</taxon>
        <taxon>Agaricales</taxon>
        <taxon>Marasmiineae</taxon>
        <taxon>Mycenaceae</taxon>
        <taxon>Mycena</taxon>
    </lineage>
</organism>
<reference evidence="1" key="1">
    <citation type="submission" date="2020-05" db="EMBL/GenBank/DDBJ databases">
        <title>Mycena genomes resolve the evolution of fungal bioluminescence.</title>
        <authorList>
            <person name="Tsai I.J."/>
        </authorList>
    </citation>
    <scope>NUCLEOTIDE SEQUENCE</scope>
    <source>
        <strain evidence="1">CCC161011</strain>
    </source>
</reference>
<proteinExistence type="predicted"/>
<dbReference type="EMBL" id="JACAZI010000009">
    <property type="protein sequence ID" value="KAF7351863.1"/>
    <property type="molecule type" value="Genomic_DNA"/>
</dbReference>
<keyword evidence="2" id="KW-1185">Reference proteome</keyword>
<protein>
    <submittedName>
        <fullName evidence="1">Uncharacterized protein</fullName>
    </submittedName>
</protein>
<sequence>MSWVPRRDRIHPELTSARARGSLEISIDPHMSKKISSSGYGEMTRWRSIRRLLDRELRVHHSISEKSGCNREACPPRSWEAPSNRFIFALHSPQILPGLPLFQLQATHDAHVADKPPARLLQMRTPPSTSTKAFGLPFEEEENMRIGVEGKEEVGGRICVQSKRTGRGLPLRNWTSGSVE</sequence>
<gene>
    <name evidence="1" type="ORF">MVEN_01147800</name>
</gene>